<keyword evidence="1" id="KW-0812">Transmembrane</keyword>
<protein>
    <submittedName>
        <fullName evidence="2">Uncharacterized protein</fullName>
    </submittedName>
</protein>
<sequence length="168" mass="19603">MNNIKSKTTYIPFIDRLDIFIILIYLGLLCLAGILIAFSSYEIGINHGKAMTSIYVVFLIGCCCLLLSLYAIIKKYQKAIIFINEILINNKTIILKGLRYNTPWEKTLTIKNIDISLKEQTNRRPYIYYLEFLDEDDTKYNINTAFYWSYSEILATYTDIKNAKNKSF</sequence>
<dbReference type="Proteomes" id="UP001151133">
    <property type="component" value="Unassembled WGS sequence"/>
</dbReference>
<comment type="caution">
    <text evidence="2">The sequence shown here is derived from an EMBL/GenBank/DDBJ whole genome shotgun (WGS) entry which is preliminary data.</text>
</comment>
<keyword evidence="3" id="KW-1185">Reference proteome</keyword>
<evidence type="ECO:0000313" key="3">
    <source>
        <dbReference type="Proteomes" id="UP001151133"/>
    </source>
</evidence>
<name>A0A9X3HNE7_9FLAO</name>
<dbReference type="AlphaFoldDB" id="A0A9X3HNE7"/>
<gene>
    <name evidence="2" type="ORF">OIU80_20440</name>
</gene>
<keyword evidence="1" id="KW-1133">Transmembrane helix</keyword>
<feature type="transmembrane region" description="Helical" evidence="1">
    <location>
        <begin position="53"/>
        <end position="73"/>
    </location>
</feature>
<accession>A0A9X3HNE7</accession>
<evidence type="ECO:0000256" key="1">
    <source>
        <dbReference type="SAM" id="Phobius"/>
    </source>
</evidence>
<evidence type="ECO:0000313" key="2">
    <source>
        <dbReference type="EMBL" id="MCV9934656.1"/>
    </source>
</evidence>
<organism evidence="2 3">
    <name type="scientific">Flavobacterium frigoritolerans</name>
    <dbReference type="NCBI Taxonomy" id="2987686"/>
    <lineage>
        <taxon>Bacteria</taxon>
        <taxon>Pseudomonadati</taxon>
        <taxon>Bacteroidota</taxon>
        <taxon>Flavobacteriia</taxon>
        <taxon>Flavobacteriales</taxon>
        <taxon>Flavobacteriaceae</taxon>
        <taxon>Flavobacterium</taxon>
    </lineage>
</organism>
<dbReference type="RefSeq" id="WP_264288820.1">
    <property type="nucleotide sequence ID" value="NZ_JAOZEV010000036.1"/>
</dbReference>
<feature type="transmembrane region" description="Helical" evidence="1">
    <location>
        <begin position="20"/>
        <end position="41"/>
    </location>
</feature>
<dbReference type="EMBL" id="JAOZEV010000036">
    <property type="protein sequence ID" value="MCV9934656.1"/>
    <property type="molecule type" value="Genomic_DNA"/>
</dbReference>
<reference evidence="2" key="1">
    <citation type="submission" date="2022-10" db="EMBL/GenBank/DDBJ databases">
        <title>Two novel species of Flavobacterium.</title>
        <authorList>
            <person name="Liu Q."/>
            <person name="Xin Y.-H."/>
        </authorList>
    </citation>
    <scope>NUCLEOTIDE SEQUENCE</scope>
    <source>
        <strain evidence="2">LS1R47</strain>
    </source>
</reference>
<keyword evidence="1" id="KW-0472">Membrane</keyword>
<proteinExistence type="predicted"/>